<keyword evidence="9" id="KW-1185">Reference proteome</keyword>
<evidence type="ECO:0000256" key="4">
    <source>
        <dbReference type="ARBA" id="ARBA00023049"/>
    </source>
</evidence>
<dbReference type="GO" id="GO:0046872">
    <property type="term" value="F:metal ion binding"/>
    <property type="evidence" value="ECO:0007669"/>
    <property type="project" value="UniProtKB-KW"/>
</dbReference>
<reference evidence="8" key="2">
    <citation type="submission" date="2024-10" db="UniProtKB">
        <authorList>
            <consortium name="EnsemblProtists"/>
        </authorList>
    </citation>
    <scope>IDENTIFICATION</scope>
</reference>
<organism evidence="8 9">
    <name type="scientific">Emiliania huxleyi (strain CCMP1516)</name>
    <dbReference type="NCBI Taxonomy" id="280463"/>
    <lineage>
        <taxon>Eukaryota</taxon>
        <taxon>Haptista</taxon>
        <taxon>Haptophyta</taxon>
        <taxon>Prymnesiophyceae</taxon>
        <taxon>Isochrysidales</taxon>
        <taxon>Noelaerhabdaceae</taxon>
        <taxon>Emiliania</taxon>
    </lineage>
</organism>
<dbReference type="Pfam" id="PF17862">
    <property type="entry name" value="AAA_lid_3"/>
    <property type="match status" value="1"/>
</dbReference>
<evidence type="ECO:0000313" key="9">
    <source>
        <dbReference type="Proteomes" id="UP000013827"/>
    </source>
</evidence>
<proteinExistence type="inferred from homology"/>
<dbReference type="InterPro" id="IPR041569">
    <property type="entry name" value="AAA_lid_3"/>
</dbReference>
<dbReference type="Pfam" id="PF00004">
    <property type="entry name" value="AAA"/>
    <property type="match status" value="1"/>
</dbReference>
<protein>
    <recommendedName>
        <fullName evidence="10">ATPase AAA-type core domain-containing protein</fullName>
    </recommendedName>
</protein>
<sequence>ASHQILVIGATNRLAALDTALTRPGRFDRVVPLPLPDSTGRFHILSVHCRKCPVAEPRETILRVATETEGLCGAELANLVNEAAIRATRRAATCVEAVDFASALA</sequence>
<keyword evidence="4" id="KW-0645">Protease</keyword>
<keyword evidence="3" id="KW-0862">Zinc</keyword>
<evidence type="ECO:0000256" key="1">
    <source>
        <dbReference type="ARBA" id="ARBA00001947"/>
    </source>
</evidence>
<keyword evidence="4" id="KW-0482">Metalloprotease</keyword>
<keyword evidence="4" id="KW-0378">Hydrolase</keyword>
<dbReference type="AlphaFoldDB" id="A0A0D3KJG2"/>
<feature type="domain" description="ATPase AAA-type core" evidence="6">
    <location>
        <begin position="3"/>
        <end position="34"/>
    </location>
</feature>
<dbReference type="GO" id="GO:0005524">
    <property type="term" value="F:ATP binding"/>
    <property type="evidence" value="ECO:0007669"/>
    <property type="project" value="UniProtKB-KW"/>
</dbReference>
<dbReference type="InterPro" id="IPR027417">
    <property type="entry name" value="P-loop_NTPase"/>
</dbReference>
<evidence type="ECO:0000259" key="6">
    <source>
        <dbReference type="Pfam" id="PF00004"/>
    </source>
</evidence>
<feature type="domain" description="AAA ATPase AAA+ lid" evidence="7">
    <location>
        <begin position="63"/>
        <end position="100"/>
    </location>
</feature>
<dbReference type="GO" id="GO:0016887">
    <property type="term" value="F:ATP hydrolysis activity"/>
    <property type="evidence" value="ECO:0007669"/>
    <property type="project" value="InterPro"/>
</dbReference>
<evidence type="ECO:0000256" key="5">
    <source>
        <dbReference type="RuleBase" id="RU003651"/>
    </source>
</evidence>
<dbReference type="GO" id="GO:0006508">
    <property type="term" value="P:proteolysis"/>
    <property type="evidence" value="ECO:0007669"/>
    <property type="project" value="TreeGrafter"/>
</dbReference>
<dbReference type="Gene3D" id="3.40.50.300">
    <property type="entry name" value="P-loop containing nucleotide triphosphate hydrolases"/>
    <property type="match status" value="1"/>
</dbReference>
<dbReference type="HOGENOM" id="CLU_000688_21_9_1"/>
<accession>A0A0D3KJG2</accession>
<dbReference type="EnsemblProtists" id="EOD35897">
    <property type="protein sequence ID" value="EOD35897"/>
    <property type="gene ID" value="EMIHUDRAFT_48131"/>
</dbReference>
<dbReference type="PANTHER" id="PTHR23076:SF97">
    <property type="entry name" value="ATP-DEPENDENT ZINC METALLOPROTEASE YME1L1"/>
    <property type="match status" value="1"/>
</dbReference>
<dbReference type="GO" id="GO:0008237">
    <property type="term" value="F:metallopeptidase activity"/>
    <property type="evidence" value="ECO:0007669"/>
    <property type="project" value="UniProtKB-KW"/>
</dbReference>
<keyword evidence="5" id="KW-0547">Nucleotide-binding</keyword>
<dbReference type="GeneID" id="17251753"/>
<dbReference type="PANTHER" id="PTHR23076">
    <property type="entry name" value="METALLOPROTEASE M41 FTSH"/>
    <property type="match status" value="1"/>
</dbReference>
<dbReference type="GO" id="GO:0004176">
    <property type="term" value="F:ATP-dependent peptidase activity"/>
    <property type="evidence" value="ECO:0007669"/>
    <property type="project" value="TreeGrafter"/>
</dbReference>
<name>A0A0D3KJG2_EMIH1</name>
<evidence type="ECO:0000256" key="3">
    <source>
        <dbReference type="ARBA" id="ARBA00022833"/>
    </source>
</evidence>
<evidence type="ECO:0000259" key="7">
    <source>
        <dbReference type="Pfam" id="PF17862"/>
    </source>
</evidence>
<dbReference type="PROSITE" id="PS00674">
    <property type="entry name" value="AAA"/>
    <property type="match status" value="1"/>
</dbReference>
<evidence type="ECO:0000313" key="8">
    <source>
        <dbReference type="EnsemblProtists" id="EOD35897"/>
    </source>
</evidence>
<dbReference type="KEGG" id="ehx:EMIHUDRAFT_48131"/>
<dbReference type="EnsemblProtists" id="EOD05661">
    <property type="protein sequence ID" value="EOD05661"/>
    <property type="gene ID" value="EMIHUDRAFT_48132"/>
</dbReference>
<dbReference type="InterPro" id="IPR003960">
    <property type="entry name" value="ATPase_AAA_CS"/>
</dbReference>
<dbReference type="SUPFAM" id="SSF52540">
    <property type="entry name" value="P-loop containing nucleoside triphosphate hydrolases"/>
    <property type="match status" value="1"/>
</dbReference>
<dbReference type="RefSeq" id="XP_005758090.1">
    <property type="nucleotide sequence ID" value="XM_005758033.1"/>
</dbReference>
<comment type="similarity">
    <text evidence="5">Belongs to the AAA ATPase family.</text>
</comment>
<dbReference type="KEGG" id="ehx:EMIHUDRAFT_48132"/>
<keyword evidence="5" id="KW-0067">ATP-binding</keyword>
<evidence type="ECO:0000256" key="2">
    <source>
        <dbReference type="ARBA" id="ARBA00022723"/>
    </source>
</evidence>
<dbReference type="Proteomes" id="UP000013827">
    <property type="component" value="Unassembled WGS sequence"/>
</dbReference>
<dbReference type="eggNOG" id="KOG0731">
    <property type="taxonomic scope" value="Eukaryota"/>
</dbReference>
<dbReference type="PaxDb" id="2903-EOD05661"/>
<keyword evidence="2" id="KW-0479">Metal-binding</keyword>
<dbReference type="Gene3D" id="1.10.8.60">
    <property type="match status" value="1"/>
</dbReference>
<evidence type="ECO:0008006" key="10">
    <source>
        <dbReference type="Google" id="ProtNLM"/>
    </source>
</evidence>
<dbReference type="STRING" id="2903.R1D453"/>
<dbReference type="GeneID" id="17281168"/>
<dbReference type="InterPro" id="IPR003959">
    <property type="entry name" value="ATPase_AAA_core"/>
</dbReference>
<dbReference type="RefSeq" id="XP_005788326.1">
    <property type="nucleotide sequence ID" value="XM_005788269.1"/>
</dbReference>
<comment type="cofactor">
    <cofactor evidence="1">
        <name>Zn(2+)</name>
        <dbReference type="ChEBI" id="CHEBI:29105"/>
    </cofactor>
</comment>
<reference evidence="9" key="1">
    <citation type="journal article" date="2013" name="Nature">
        <title>Pan genome of the phytoplankton Emiliania underpins its global distribution.</title>
        <authorList>
            <person name="Read B.A."/>
            <person name="Kegel J."/>
            <person name="Klute M.J."/>
            <person name="Kuo A."/>
            <person name="Lefebvre S.C."/>
            <person name="Maumus F."/>
            <person name="Mayer C."/>
            <person name="Miller J."/>
            <person name="Monier A."/>
            <person name="Salamov A."/>
            <person name="Young J."/>
            <person name="Aguilar M."/>
            <person name="Claverie J.M."/>
            <person name="Frickenhaus S."/>
            <person name="Gonzalez K."/>
            <person name="Herman E.K."/>
            <person name="Lin Y.C."/>
            <person name="Napier J."/>
            <person name="Ogata H."/>
            <person name="Sarno A.F."/>
            <person name="Shmutz J."/>
            <person name="Schroeder D."/>
            <person name="de Vargas C."/>
            <person name="Verret F."/>
            <person name="von Dassow P."/>
            <person name="Valentin K."/>
            <person name="Van de Peer Y."/>
            <person name="Wheeler G."/>
            <person name="Dacks J.B."/>
            <person name="Delwiche C.F."/>
            <person name="Dyhrman S.T."/>
            <person name="Glockner G."/>
            <person name="John U."/>
            <person name="Richards T."/>
            <person name="Worden A.Z."/>
            <person name="Zhang X."/>
            <person name="Grigoriev I.V."/>
            <person name="Allen A.E."/>
            <person name="Bidle K."/>
            <person name="Borodovsky M."/>
            <person name="Bowler C."/>
            <person name="Brownlee C."/>
            <person name="Cock J.M."/>
            <person name="Elias M."/>
            <person name="Gladyshev V.N."/>
            <person name="Groth M."/>
            <person name="Guda C."/>
            <person name="Hadaegh A."/>
            <person name="Iglesias-Rodriguez M.D."/>
            <person name="Jenkins J."/>
            <person name="Jones B.M."/>
            <person name="Lawson T."/>
            <person name="Leese F."/>
            <person name="Lindquist E."/>
            <person name="Lobanov A."/>
            <person name="Lomsadze A."/>
            <person name="Malik S.B."/>
            <person name="Marsh M.E."/>
            <person name="Mackinder L."/>
            <person name="Mock T."/>
            <person name="Mueller-Roeber B."/>
            <person name="Pagarete A."/>
            <person name="Parker M."/>
            <person name="Probert I."/>
            <person name="Quesneville H."/>
            <person name="Raines C."/>
            <person name="Rensing S.A."/>
            <person name="Riano-Pachon D.M."/>
            <person name="Richier S."/>
            <person name="Rokitta S."/>
            <person name="Shiraiwa Y."/>
            <person name="Soanes D.M."/>
            <person name="van der Giezen M."/>
            <person name="Wahlund T.M."/>
            <person name="Williams B."/>
            <person name="Wilson W."/>
            <person name="Wolfe G."/>
            <person name="Wurch L.L."/>
        </authorList>
    </citation>
    <scope>NUCLEOTIDE SEQUENCE</scope>
</reference>